<gene>
    <name evidence="2" type="ORF">DC094_20600</name>
</gene>
<dbReference type="Gene3D" id="3.40.50.850">
    <property type="entry name" value="Isochorismatase-like"/>
    <property type="match status" value="1"/>
</dbReference>
<evidence type="ECO:0000313" key="3">
    <source>
        <dbReference type="Proteomes" id="UP000244906"/>
    </source>
</evidence>
<dbReference type="RefSeq" id="WP_116689007.1">
    <property type="nucleotide sequence ID" value="NZ_CAWNYD010000014.1"/>
</dbReference>
<name>A0A2V1GVI7_9GAMM</name>
<dbReference type="Pfam" id="PF00857">
    <property type="entry name" value="Isochorismatase"/>
    <property type="match status" value="1"/>
</dbReference>
<keyword evidence="3" id="KW-1185">Reference proteome</keyword>
<proteinExistence type="predicted"/>
<dbReference type="InterPro" id="IPR036380">
    <property type="entry name" value="Isochorismatase-like_sf"/>
</dbReference>
<dbReference type="OrthoDB" id="9794942at2"/>
<dbReference type="AlphaFoldDB" id="A0A2V1GVI7"/>
<dbReference type="InterPro" id="IPR000868">
    <property type="entry name" value="Isochorismatase-like_dom"/>
</dbReference>
<sequence length="209" mass="24145">MLLAGSLAGHLSAHLQKNANKVALLVIDESWRASSWFSRKGYFNPTRWQQEVLYYVHKADCHIWLINFVQGKPYSTDGPDQTRSELKAMLDMNSSKVHLLQKPHSNAFEETNLHEQLQSHGIERLVIMGWHSNSCIHATIGARDLSARDIPYNEALYDKQPLSWRSNEDGATHYGYKTMTSSYIIHGGDAYWKDDLADHFRNLEFYKQY</sequence>
<dbReference type="Proteomes" id="UP000244906">
    <property type="component" value="Unassembled WGS sequence"/>
</dbReference>
<feature type="domain" description="Isochorismatase-like" evidence="1">
    <location>
        <begin position="72"/>
        <end position="140"/>
    </location>
</feature>
<accession>A0A2V1GVI7</accession>
<organism evidence="2 3">
    <name type="scientific">Pelagibaculum spongiae</name>
    <dbReference type="NCBI Taxonomy" id="2080658"/>
    <lineage>
        <taxon>Bacteria</taxon>
        <taxon>Pseudomonadati</taxon>
        <taxon>Pseudomonadota</taxon>
        <taxon>Gammaproteobacteria</taxon>
        <taxon>Oceanospirillales</taxon>
        <taxon>Pelagibaculum</taxon>
    </lineage>
</organism>
<evidence type="ECO:0000259" key="1">
    <source>
        <dbReference type="Pfam" id="PF00857"/>
    </source>
</evidence>
<comment type="caution">
    <text evidence="2">The sequence shown here is derived from an EMBL/GenBank/DDBJ whole genome shotgun (WGS) entry which is preliminary data.</text>
</comment>
<reference evidence="2 3" key="1">
    <citation type="submission" date="2018-04" db="EMBL/GenBank/DDBJ databases">
        <title>Thalassorhabdus spongiae gen. nov., sp. nov., isolated from a marine sponge in South-West Iceland.</title>
        <authorList>
            <person name="Knobloch S."/>
            <person name="Daussin A."/>
            <person name="Johannsson R."/>
            <person name="Marteinsson V.T."/>
        </authorList>
    </citation>
    <scope>NUCLEOTIDE SEQUENCE [LARGE SCALE GENOMIC DNA]</scope>
    <source>
        <strain evidence="2 3">Hp12</strain>
    </source>
</reference>
<protein>
    <recommendedName>
        <fullName evidence="1">Isochorismatase-like domain-containing protein</fullName>
    </recommendedName>
</protein>
<evidence type="ECO:0000313" key="2">
    <source>
        <dbReference type="EMBL" id="PVZ63923.1"/>
    </source>
</evidence>
<dbReference type="EMBL" id="QDDL01000014">
    <property type="protein sequence ID" value="PVZ63923.1"/>
    <property type="molecule type" value="Genomic_DNA"/>
</dbReference>
<dbReference type="SUPFAM" id="SSF52499">
    <property type="entry name" value="Isochorismatase-like hydrolases"/>
    <property type="match status" value="1"/>
</dbReference>